<gene>
    <name evidence="10" type="ORF">HDID_LOCUS8204</name>
</gene>
<dbReference type="InterPro" id="IPR020479">
    <property type="entry name" value="HD_metazoa"/>
</dbReference>
<name>A0A0R3SSE2_HYMDI</name>
<feature type="compositionally biased region" description="Pro residues" evidence="8">
    <location>
        <begin position="275"/>
        <end position="287"/>
    </location>
</feature>
<dbReference type="SMART" id="SM00389">
    <property type="entry name" value="HOX"/>
    <property type="match status" value="1"/>
</dbReference>
<dbReference type="AlphaFoldDB" id="A0A0R3SSE2"/>
<feature type="region of interest" description="Disordered" evidence="8">
    <location>
        <begin position="232"/>
        <end position="317"/>
    </location>
</feature>
<feature type="domain" description="Homeobox" evidence="9">
    <location>
        <begin position="375"/>
        <end position="435"/>
    </location>
</feature>
<feature type="compositionally biased region" description="Pro residues" evidence="8">
    <location>
        <begin position="555"/>
        <end position="565"/>
    </location>
</feature>
<evidence type="ECO:0000256" key="1">
    <source>
        <dbReference type="ARBA" id="ARBA00004123"/>
    </source>
</evidence>
<feature type="region of interest" description="Disordered" evidence="8">
    <location>
        <begin position="430"/>
        <end position="631"/>
    </location>
</feature>
<comment type="similarity">
    <text evidence="2">Belongs to the Abd-B homeobox family.</text>
</comment>
<evidence type="ECO:0000256" key="8">
    <source>
        <dbReference type="SAM" id="MobiDB-lite"/>
    </source>
</evidence>
<dbReference type="InterPro" id="IPR017970">
    <property type="entry name" value="Homeobox_CS"/>
</dbReference>
<feature type="compositionally biased region" description="Basic and acidic residues" evidence="8">
    <location>
        <begin position="447"/>
        <end position="458"/>
    </location>
</feature>
<accession>A0A0R3SSE2</accession>
<keyword evidence="5 6" id="KW-0539">Nucleus</keyword>
<feature type="region of interest" description="Disordered" evidence="8">
    <location>
        <begin position="133"/>
        <end position="172"/>
    </location>
</feature>
<dbReference type="Proteomes" id="UP000274504">
    <property type="component" value="Unassembled WGS sequence"/>
</dbReference>
<evidence type="ECO:0000256" key="5">
    <source>
        <dbReference type="ARBA" id="ARBA00023242"/>
    </source>
</evidence>
<feature type="compositionally biased region" description="Low complexity" evidence="8">
    <location>
        <begin position="604"/>
        <end position="625"/>
    </location>
</feature>
<organism evidence="12">
    <name type="scientific">Hymenolepis diminuta</name>
    <name type="common">Rat tapeworm</name>
    <dbReference type="NCBI Taxonomy" id="6216"/>
    <lineage>
        <taxon>Eukaryota</taxon>
        <taxon>Metazoa</taxon>
        <taxon>Spiralia</taxon>
        <taxon>Lophotrochozoa</taxon>
        <taxon>Platyhelminthes</taxon>
        <taxon>Cestoda</taxon>
        <taxon>Eucestoda</taxon>
        <taxon>Cyclophyllidea</taxon>
        <taxon>Hymenolepididae</taxon>
        <taxon>Hymenolepis</taxon>
    </lineage>
</organism>
<dbReference type="GO" id="GO:0005634">
    <property type="term" value="C:nucleus"/>
    <property type="evidence" value="ECO:0007669"/>
    <property type="project" value="UniProtKB-SubCell"/>
</dbReference>
<evidence type="ECO:0000256" key="2">
    <source>
        <dbReference type="ARBA" id="ARBA00006317"/>
    </source>
</evidence>
<feature type="compositionally biased region" description="Polar residues" evidence="8">
    <location>
        <begin position="474"/>
        <end position="491"/>
    </location>
</feature>
<feature type="compositionally biased region" description="Polar residues" evidence="8">
    <location>
        <begin position="151"/>
        <end position="172"/>
    </location>
</feature>
<reference evidence="10 11" key="2">
    <citation type="submission" date="2018-11" db="EMBL/GenBank/DDBJ databases">
        <authorList>
            <consortium name="Pathogen Informatics"/>
        </authorList>
    </citation>
    <scope>NUCLEOTIDE SEQUENCE [LARGE SCALE GENOMIC DNA]</scope>
</reference>
<dbReference type="PROSITE" id="PS00027">
    <property type="entry name" value="HOMEOBOX_1"/>
    <property type="match status" value="1"/>
</dbReference>
<keyword evidence="4 6" id="KW-0371">Homeobox</keyword>
<keyword evidence="3 6" id="KW-0238">DNA-binding</keyword>
<dbReference type="InterPro" id="IPR009057">
    <property type="entry name" value="Homeodomain-like_sf"/>
</dbReference>
<dbReference type="EMBL" id="UYSG01011045">
    <property type="protein sequence ID" value="VDL60522.1"/>
    <property type="molecule type" value="Genomic_DNA"/>
</dbReference>
<feature type="compositionally biased region" description="Low complexity" evidence="8">
    <location>
        <begin position="288"/>
        <end position="305"/>
    </location>
</feature>
<feature type="region of interest" description="Disordered" evidence="8">
    <location>
        <begin position="190"/>
        <end position="218"/>
    </location>
</feature>
<evidence type="ECO:0000256" key="7">
    <source>
        <dbReference type="RuleBase" id="RU000682"/>
    </source>
</evidence>
<evidence type="ECO:0000256" key="4">
    <source>
        <dbReference type="ARBA" id="ARBA00023155"/>
    </source>
</evidence>
<protein>
    <submittedName>
        <fullName evidence="12">Homeobox domain-containing protein</fullName>
    </submittedName>
</protein>
<sequence length="631" mass="67152">MASIQNTFDLRNPYTSSSMINSQSSVFSQPSSQTPQSTPQPIPSEPDYHGGATDYSISSFSRIPSAYPLQQLMQQSSKAVNEMNFQKRQNQPDFLSDLSGFVGNGCVGNGEFANSPLQAAAALAAQRPLYRPFNTEVPSPPQSAGRLRSPPFSSAGSLPPRSSTDGEQTLGDSKSLGALLREIAGVPASNSTANMNSLRQGSGRIGDMPRYDNPSISGFGSIADQSLLGQQHPSEGFLDTLTSGTPGRLPPPPRSLFQSPGNGLQHHHGGMMSPVLPPPSHQPPQPPSGHQQYFGHPGNQPQSHGGPPPPPGLFQTPRIANSVHAAAAAALALGNGSGPMGPIPAPGDPANRLGPPPCFMPSSMMPGNGDEDDTPRGRKKRKPYTRYQTMVLENEYLVATYITRQKRWEISCKLHLTERQVKVWFQNRRMKSKKLQARAPNLNSTNSKHDASGNDDGGHGGQGGEGGNGSRSGCPSTVSSLDSGAPSQHQNALPPPYNSGGAGGYPGNPPPFHFSSSMKMDPSKSPGQQSDGKDSVHNDFAPSGNNSQLSVINPFEPPKLQPPPSVQGGPFDPSRRFNMSYPDGIHMPPPPPPFNSSSVGGTAPFQLPQFLQHPQQQPQQQNQQPSRTRDV</sequence>
<evidence type="ECO:0000313" key="11">
    <source>
        <dbReference type="Proteomes" id="UP000274504"/>
    </source>
</evidence>
<dbReference type="Pfam" id="PF00046">
    <property type="entry name" value="Homeodomain"/>
    <property type="match status" value="1"/>
</dbReference>
<comment type="subcellular location">
    <subcellularLocation>
        <location evidence="1 6 7">Nucleus</location>
    </subcellularLocation>
</comment>
<dbReference type="PANTHER" id="PTHR45874">
    <property type="entry name" value="HOMEOBOX PROTEIN ABDOMINAL-B"/>
    <property type="match status" value="1"/>
</dbReference>
<feature type="compositionally biased region" description="Polar residues" evidence="8">
    <location>
        <begin position="190"/>
        <end position="200"/>
    </location>
</feature>
<reference evidence="12" key="1">
    <citation type="submission" date="2017-02" db="UniProtKB">
        <authorList>
            <consortium name="WormBaseParasite"/>
        </authorList>
    </citation>
    <scope>IDENTIFICATION</scope>
</reference>
<dbReference type="InterPro" id="IPR001356">
    <property type="entry name" value="HD"/>
</dbReference>
<dbReference type="PRINTS" id="PR00024">
    <property type="entry name" value="HOMEOBOX"/>
</dbReference>
<feature type="compositionally biased region" description="Gly residues" evidence="8">
    <location>
        <begin position="459"/>
        <end position="470"/>
    </location>
</feature>
<feature type="compositionally biased region" description="Polar residues" evidence="8">
    <location>
        <begin position="1"/>
        <end position="21"/>
    </location>
</feature>
<dbReference type="SUPFAM" id="SSF46689">
    <property type="entry name" value="Homeodomain-like"/>
    <property type="match status" value="1"/>
</dbReference>
<feature type="region of interest" description="Disordered" evidence="8">
    <location>
        <begin position="1"/>
        <end position="55"/>
    </location>
</feature>
<dbReference type="STRING" id="6216.A0A0R3SSE2"/>
<dbReference type="GO" id="GO:0000981">
    <property type="term" value="F:DNA-binding transcription factor activity, RNA polymerase II-specific"/>
    <property type="evidence" value="ECO:0007669"/>
    <property type="project" value="InterPro"/>
</dbReference>
<dbReference type="OrthoDB" id="6159439at2759"/>
<feature type="compositionally biased region" description="Low complexity" evidence="8">
    <location>
        <begin position="22"/>
        <end position="37"/>
    </location>
</feature>
<feature type="compositionally biased region" description="Low complexity" evidence="8">
    <location>
        <begin position="515"/>
        <end position="526"/>
    </location>
</feature>
<proteinExistence type="inferred from homology"/>
<dbReference type="Gene3D" id="1.10.10.60">
    <property type="entry name" value="Homeodomain-like"/>
    <property type="match status" value="1"/>
</dbReference>
<feature type="DNA-binding region" description="Homeobox" evidence="6">
    <location>
        <begin position="377"/>
        <end position="436"/>
    </location>
</feature>
<evidence type="ECO:0000313" key="12">
    <source>
        <dbReference type="WBParaSite" id="HDID_0000820601-mRNA-1"/>
    </source>
</evidence>
<evidence type="ECO:0000256" key="3">
    <source>
        <dbReference type="ARBA" id="ARBA00023125"/>
    </source>
</evidence>
<dbReference type="InterPro" id="IPR046333">
    <property type="entry name" value="HXA10/ABDB-like"/>
</dbReference>
<dbReference type="GO" id="GO:0003677">
    <property type="term" value="F:DNA binding"/>
    <property type="evidence" value="ECO:0007669"/>
    <property type="project" value="UniProtKB-UniRule"/>
</dbReference>
<dbReference type="WBParaSite" id="HDID_0000820601-mRNA-1">
    <property type="protein sequence ID" value="HDID_0000820601-mRNA-1"/>
    <property type="gene ID" value="HDID_0000820601"/>
</dbReference>
<dbReference type="PROSITE" id="PS50071">
    <property type="entry name" value="HOMEOBOX_2"/>
    <property type="match status" value="1"/>
</dbReference>
<evidence type="ECO:0000313" key="10">
    <source>
        <dbReference type="EMBL" id="VDL60522.1"/>
    </source>
</evidence>
<evidence type="ECO:0000259" key="9">
    <source>
        <dbReference type="PROSITE" id="PS50071"/>
    </source>
</evidence>
<evidence type="ECO:0000256" key="6">
    <source>
        <dbReference type="PROSITE-ProRule" id="PRU00108"/>
    </source>
</evidence>
<dbReference type="CDD" id="cd00086">
    <property type="entry name" value="homeodomain"/>
    <property type="match status" value="1"/>
</dbReference>